<evidence type="ECO:0000256" key="2">
    <source>
        <dbReference type="ARBA" id="ARBA00022630"/>
    </source>
</evidence>
<comment type="function">
    <text evidence="9">Catalyzes the hydroxylation of L-kynurenine (L-Kyn) to form 3-hydroxy-L-kynurenine (L-3OHKyn). Required for synthesis of quinolinic acid.</text>
</comment>
<accession>A0ABT1G8R0</accession>
<comment type="catalytic activity">
    <reaction evidence="8 9">
        <text>L-kynurenine + NADPH + O2 + H(+) = 3-hydroxy-L-kynurenine + NADP(+) + H2O</text>
        <dbReference type="Rhea" id="RHEA:20545"/>
        <dbReference type="ChEBI" id="CHEBI:15377"/>
        <dbReference type="ChEBI" id="CHEBI:15378"/>
        <dbReference type="ChEBI" id="CHEBI:15379"/>
        <dbReference type="ChEBI" id="CHEBI:57783"/>
        <dbReference type="ChEBI" id="CHEBI:57959"/>
        <dbReference type="ChEBI" id="CHEBI:58125"/>
        <dbReference type="ChEBI" id="CHEBI:58349"/>
        <dbReference type="EC" id="1.14.13.9"/>
    </reaction>
</comment>
<protein>
    <recommendedName>
        <fullName evidence="9">Kynurenine 3-monooxygenase</fullName>
        <ecNumber evidence="9">1.14.13.9</ecNumber>
    </recommendedName>
    <alternativeName>
        <fullName evidence="9">Kynurenine 3-hydroxylase</fullName>
    </alternativeName>
</protein>
<gene>
    <name evidence="9" type="primary">kmo</name>
    <name evidence="11" type="ORF">J2T60_001402</name>
</gene>
<feature type="domain" description="FAD-binding" evidence="10">
    <location>
        <begin position="5"/>
        <end position="358"/>
    </location>
</feature>
<dbReference type="RefSeq" id="WP_253447374.1">
    <property type="nucleotide sequence ID" value="NZ_JALJYF010000001.1"/>
</dbReference>
<keyword evidence="4 9" id="KW-0274">FAD</keyword>
<evidence type="ECO:0000256" key="7">
    <source>
        <dbReference type="ARBA" id="ARBA00023033"/>
    </source>
</evidence>
<evidence type="ECO:0000313" key="11">
    <source>
        <dbReference type="EMBL" id="MCP1727437.1"/>
    </source>
</evidence>
<dbReference type="EMBL" id="JALJYF010000001">
    <property type="protein sequence ID" value="MCP1727437.1"/>
    <property type="molecule type" value="Genomic_DNA"/>
</dbReference>
<dbReference type="GO" id="GO:0004502">
    <property type="term" value="F:kynurenine 3-monooxygenase activity"/>
    <property type="evidence" value="ECO:0007669"/>
    <property type="project" value="UniProtKB-EC"/>
</dbReference>
<keyword evidence="7 9" id="KW-0503">Monooxygenase</keyword>
<dbReference type="Gene3D" id="3.50.50.60">
    <property type="entry name" value="FAD/NAD(P)-binding domain"/>
    <property type="match status" value="1"/>
</dbReference>
<dbReference type="InterPro" id="IPR027545">
    <property type="entry name" value="Kynurenine_monooxygenase"/>
</dbReference>
<dbReference type="InterPro" id="IPR036188">
    <property type="entry name" value="FAD/NAD-bd_sf"/>
</dbReference>
<dbReference type="Proteomes" id="UP001523550">
    <property type="component" value="Unassembled WGS sequence"/>
</dbReference>
<evidence type="ECO:0000256" key="9">
    <source>
        <dbReference type="HAMAP-Rule" id="MF_01971"/>
    </source>
</evidence>
<evidence type="ECO:0000256" key="1">
    <source>
        <dbReference type="ARBA" id="ARBA00001974"/>
    </source>
</evidence>
<reference evidence="11 12" key="1">
    <citation type="submission" date="2022-03" db="EMBL/GenBank/DDBJ databases">
        <title>Genomic Encyclopedia of Type Strains, Phase III (KMG-III): the genomes of soil and plant-associated and newly described type strains.</title>
        <authorList>
            <person name="Whitman W."/>
        </authorList>
    </citation>
    <scope>NUCLEOTIDE SEQUENCE [LARGE SCALE GENOMIC DNA]</scope>
    <source>
        <strain evidence="11 12">BSker1</strain>
    </source>
</reference>
<dbReference type="PANTHER" id="PTHR46028">
    <property type="entry name" value="KYNURENINE 3-MONOOXYGENASE"/>
    <property type="match status" value="1"/>
</dbReference>
<dbReference type="InterPro" id="IPR002938">
    <property type="entry name" value="FAD-bd"/>
</dbReference>
<keyword evidence="6 9" id="KW-0560">Oxidoreductase</keyword>
<keyword evidence="12" id="KW-1185">Reference proteome</keyword>
<evidence type="ECO:0000256" key="5">
    <source>
        <dbReference type="ARBA" id="ARBA00022857"/>
    </source>
</evidence>
<keyword evidence="2 9" id="KW-0285">Flavoprotein</keyword>
<comment type="pathway">
    <text evidence="9">Cofactor biosynthesis; NAD(+) biosynthesis; quinolinate from L-kynurenine: step 1/3.</text>
</comment>
<evidence type="ECO:0000256" key="8">
    <source>
        <dbReference type="ARBA" id="ARBA00047818"/>
    </source>
</evidence>
<name>A0ABT1G8R0_9GAMM</name>
<sequence>MSNEKIVIAGAGLAGSLLAIYLARRGYAVDVFEKRPDMRLETISAGRSINLALANRGMAGLEGAGVMERVEPLLIPMEGRMLHDEQGKLDFQAYGKRPEEVIYSISRGELNKRLMDAAEETGRVRFHFHQALESVDFNKRDVHLRDEAKNQQWTLGCDRLIATDGAGSPTRQAMKQQLDIDVSEELLGHAYKELNIPAGKDGQWQMEKGALHIWPRGGYMLIALPNLDGSFTVTLFLPYEGNPSFDALGNDPTRIQAFFHDNFEDATRLMPALVDTFLENPLGKLGTVRSPQWRVDDFALMLGDAAHAIVPFHGQGMNCAFEDCLELDRCLDEAKGDWAQAFALTEERRRPNANAIADMALENYVEMRESVRDPKFKLQKELGWALEERYPERFIPRYSMVMFHHLPYAEAQSRGCVQQEILDALTSGDVGKVADVDWNQADKLIQERLSVIRDQQTP</sequence>
<dbReference type="HAMAP" id="MF_01971">
    <property type="entry name" value="Kynurenine_monooxygenase"/>
    <property type="match status" value="1"/>
</dbReference>
<proteinExistence type="inferred from homology"/>
<organism evidence="11 12">
    <name type="scientific">Natronospira proteinivora</name>
    <dbReference type="NCBI Taxonomy" id="1807133"/>
    <lineage>
        <taxon>Bacteria</taxon>
        <taxon>Pseudomonadati</taxon>
        <taxon>Pseudomonadota</taxon>
        <taxon>Gammaproteobacteria</taxon>
        <taxon>Natronospirales</taxon>
        <taxon>Natronospiraceae</taxon>
        <taxon>Natronospira</taxon>
    </lineage>
</organism>
<comment type="cofactor">
    <cofactor evidence="1 9">
        <name>FAD</name>
        <dbReference type="ChEBI" id="CHEBI:57692"/>
    </cofactor>
</comment>
<evidence type="ECO:0000256" key="3">
    <source>
        <dbReference type="ARBA" id="ARBA00022642"/>
    </source>
</evidence>
<keyword evidence="5 9" id="KW-0521">NADP</keyword>
<dbReference type="PANTHER" id="PTHR46028:SF2">
    <property type="entry name" value="KYNURENINE 3-MONOOXYGENASE"/>
    <property type="match status" value="1"/>
</dbReference>
<evidence type="ECO:0000259" key="10">
    <source>
        <dbReference type="Pfam" id="PF01494"/>
    </source>
</evidence>
<evidence type="ECO:0000256" key="4">
    <source>
        <dbReference type="ARBA" id="ARBA00022827"/>
    </source>
</evidence>
<keyword evidence="3 9" id="KW-0662">Pyridine nucleotide biosynthesis</keyword>
<evidence type="ECO:0000256" key="6">
    <source>
        <dbReference type="ARBA" id="ARBA00023002"/>
    </source>
</evidence>
<dbReference type="EC" id="1.14.13.9" evidence="9"/>
<comment type="similarity">
    <text evidence="9">Belongs to the aromatic-ring hydroxylase family. KMO subfamily.</text>
</comment>
<dbReference type="SUPFAM" id="SSF51905">
    <property type="entry name" value="FAD/NAD(P)-binding domain"/>
    <property type="match status" value="1"/>
</dbReference>
<comment type="caution">
    <text evidence="11">The sequence shown here is derived from an EMBL/GenBank/DDBJ whole genome shotgun (WGS) entry which is preliminary data.</text>
</comment>
<dbReference type="PRINTS" id="PR00420">
    <property type="entry name" value="RNGMNOXGNASE"/>
</dbReference>
<evidence type="ECO:0000313" key="12">
    <source>
        <dbReference type="Proteomes" id="UP001523550"/>
    </source>
</evidence>
<dbReference type="Pfam" id="PF01494">
    <property type="entry name" value="FAD_binding_3"/>
    <property type="match status" value="1"/>
</dbReference>